<gene>
    <name evidence="5" type="primary">rpmF</name>
    <name evidence="6" type="ORF">NT26_3606</name>
</gene>
<dbReference type="GO" id="GO:0006412">
    <property type="term" value="P:translation"/>
    <property type="evidence" value="ECO:0007669"/>
    <property type="project" value="UniProtKB-UniRule"/>
</dbReference>
<accession>L0NJR1</accession>
<dbReference type="HAMAP" id="MF_00340">
    <property type="entry name" value="Ribosomal_bL32"/>
    <property type="match status" value="1"/>
</dbReference>
<dbReference type="InterPro" id="IPR002677">
    <property type="entry name" value="Ribosomal_bL32"/>
</dbReference>
<reference evidence="6 7" key="1">
    <citation type="journal article" date="2013" name="Genome Biol. Evol.">
        <title>Life in an arsenic-containing gold mine: genome and physiology of the autotrophic arsenite-oxidizing bacterium rhizobium sp. NT-26.</title>
        <authorList>
            <person name="Andres J."/>
            <person name="Arsene-Ploetze F."/>
            <person name="Barbe V."/>
            <person name="Brochier-Armanet C."/>
            <person name="Cleiss-Arnold J."/>
            <person name="Coppee J.Y."/>
            <person name="Dillies M.A."/>
            <person name="Geist"/>
            <person name="L"/>
            <person name="Joublin A."/>
            <person name="Koechler S."/>
            <person name="Lassalle F."/>
            <person name="Marchal M."/>
            <person name="Medigue C."/>
            <person name="Muller D."/>
            <person name="Nesme X."/>
            <person name="Plewniak F."/>
            <person name="Proux C."/>
            <person name="Ramirez-Bahena M.H."/>
            <person name="Schenowitz C."/>
            <person name="Sismeiro O."/>
            <person name="Vallenet D."/>
            <person name="Santini J.M."/>
            <person name="Bertin P.N."/>
        </authorList>
    </citation>
    <scope>NUCLEOTIDE SEQUENCE [LARGE SCALE GENOMIC DNA]</scope>
    <source>
        <strain evidence="6 7">NT-26</strain>
    </source>
</reference>
<keyword evidence="3 5" id="KW-0687">Ribonucleoprotein</keyword>
<protein>
    <recommendedName>
        <fullName evidence="4 5">Large ribosomal subunit protein bL32</fullName>
    </recommendedName>
</protein>
<name>L0NJR1_9HYPH</name>
<proteinExistence type="inferred from homology"/>
<dbReference type="EMBL" id="FO082820">
    <property type="protein sequence ID" value="CCF21328.1"/>
    <property type="molecule type" value="Genomic_DNA"/>
</dbReference>
<dbReference type="Pfam" id="PF01783">
    <property type="entry name" value="Ribosomal_L32p"/>
    <property type="match status" value="1"/>
</dbReference>
<dbReference type="Proteomes" id="UP000010792">
    <property type="component" value="Chromosome"/>
</dbReference>
<evidence type="ECO:0000313" key="7">
    <source>
        <dbReference type="Proteomes" id="UP000010792"/>
    </source>
</evidence>
<evidence type="ECO:0000256" key="5">
    <source>
        <dbReference type="HAMAP-Rule" id="MF_00340"/>
    </source>
</evidence>
<dbReference type="InterPro" id="IPR044957">
    <property type="entry name" value="Ribosomal_bL32_bact"/>
</dbReference>
<organism evidence="6 7">
    <name type="scientific">Pseudorhizobium banfieldiae</name>
    <dbReference type="NCBI Taxonomy" id="1125847"/>
    <lineage>
        <taxon>Bacteria</taxon>
        <taxon>Pseudomonadati</taxon>
        <taxon>Pseudomonadota</taxon>
        <taxon>Alphaproteobacteria</taxon>
        <taxon>Hyphomicrobiales</taxon>
        <taxon>Rhizobiaceae</taxon>
        <taxon>Rhizobium/Agrobacterium group</taxon>
        <taxon>Pseudorhizobium</taxon>
    </lineage>
</organism>
<evidence type="ECO:0000256" key="3">
    <source>
        <dbReference type="ARBA" id="ARBA00023274"/>
    </source>
</evidence>
<comment type="similarity">
    <text evidence="1 5">Belongs to the bacterial ribosomal protein bL32 family.</text>
</comment>
<dbReference type="PANTHER" id="PTHR35534">
    <property type="entry name" value="50S RIBOSOMAL PROTEIN L32"/>
    <property type="match status" value="1"/>
</dbReference>
<dbReference type="GO" id="GO:0003735">
    <property type="term" value="F:structural constituent of ribosome"/>
    <property type="evidence" value="ECO:0007669"/>
    <property type="project" value="InterPro"/>
</dbReference>
<dbReference type="InterPro" id="IPR011332">
    <property type="entry name" value="Ribosomal_zn-bd"/>
</dbReference>
<evidence type="ECO:0000256" key="2">
    <source>
        <dbReference type="ARBA" id="ARBA00022980"/>
    </source>
</evidence>
<dbReference type="PANTHER" id="PTHR35534:SF1">
    <property type="entry name" value="LARGE RIBOSOMAL SUBUNIT PROTEIN BL32"/>
    <property type="match status" value="1"/>
</dbReference>
<dbReference type="GO" id="GO:0015934">
    <property type="term" value="C:large ribosomal subunit"/>
    <property type="evidence" value="ECO:0007669"/>
    <property type="project" value="InterPro"/>
</dbReference>
<evidence type="ECO:0000313" key="6">
    <source>
        <dbReference type="EMBL" id="CCF21328.1"/>
    </source>
</evidence>
<dbReference type="AlphaFoldDB" id="L0NJR1"/>
<keyword evidence="7" id="KW-1185">Reference proteome</keyword>
<sequence>MRRSADALKASTYVEDKNSGELRRPHHIDLKTGMYRGRQVLTPKESA</sequence>
<dbReference type="STRING" id="1125847.NT26_3606"/>
<dbReference type="KEGG" id="rht:NT26_3606"/>
<evidence type="ECO:0000256" key="1">
    <source>
        <dbReference type="ARBA" id="ARBA00008560"/>
    </source>
</evidence>
<keyword evidence="2 5" id="KW-0689">Ribosomal protein</keyword>
<evidence type="ECO:0000256" key="4">
    <source>
        <dbReference type="ARBA" id="ARBA00035178"/>
    </source>
</evidence>
<dbReference type="NCBIfam" id="TIGR01031">
    <property type="entry name" value="rpmF_bact"/>
    <property type="match status" value="1"/>
</dbReference>
<dbReference type="SUPFAM" id="SSF57829">
    <property type="entry name" value="Zn-binding ribosomal proteins"/>
    <property type="match status" value="1"/>
</dbReference>